<gene>
    <name evidence="3" type="ORF">DI628_02980</name>
</gene>
<organism evidence="3 4">
    <name type="scientific">Blastochloris viridis</name>
    <name type="common">Rhodopseudomonas viridis</name>
    <dbReference type="NCBI Taxonomy" id="1079"/>
    <lineage>
        <taxon>Bacteria</taxon>
        <taxon>Pseudomonadati</taxon>
        <taxon>Pseudomonadota</taxon>
        <taxon>Alphaproteobacteria</taxon>
        <taxon>Hyphomicrobiales</taxon>
        <taxon>Blastochloridaceae</taxon>
        <taxon>Blastochloris</taxon>
    </lineage>
</organism>
<dbReference type="GO" id="GO:0043164">
    <property type="term" value="P:Gram-negative-bacterium-type cell wall biogenesis"/>
    <property type="evidence" value="ECO:0007669"/>
    <property type="project" value="TreeGrafter"/>
</dbReference>
<dbReference type="CDD" id="cd06259">
    <property type="entry name" value="YdcF-like"/>
    <property type="match status" value="1"/>
</dbReference>
<accession>A0A6N4RF13</accession>
<dbReference type="InterPro" id="IPR051599">
    <property type="entry name" value="Cell_Envelope_Assoc"/>
</dbReference>
<feature type="domain" description="DUF218" evidence="2">
    <location>
        <begin position="75"/>
        <end position="238"/>
    </location>
</feature>
<dbReference type="EMBL" id="VAFM01000001">
    <property type="protein sequence ID" value="TKW61604.1"/>
    <property type="molecule type" value="Genomic_DNA"/>
</dbReference>
<comment type="caution">
    <text evidence="3">The sequence shown here is derived from an EMBL/GenBank/DDBJ whole genome shotgun (WGS) entry which is preliminary data.</text>
</comment>
<evidence type="ECO:0000256" key="1">
    <source>
        <dbReference type="SAM" id="Phobius"/>
    </source>
</evidence>
<evidence type="ECO:0000313" key="4">
    <source>
        <dbReference type="Proteomes" id="UP000320948"/>
    </source>
</evidence>
<dbReference type="GO" id="GO:0000270">
    <property type="term" value="P:peptidoglycan metabolic process"/>
    <property type="evidence" value="ECO:0007669"/>
    <property type="project" value="TreeGrafter"/>
</dbReference>
<evidence type="ECO:0000313" key="3">
    <source>
        <dbReference type="EMBL" id="TKW61604.1"/>
    </source>
</evidence>
<dbReference type="AlphaFoldDB" id="A0A6N4RF13"/>
<dbReference type="Gene3D" id="3.40.50.620">
    <property type="entry name" value="HUPs"/>
    <property type="match status" value="1"/>
</dbReference>
<proteinExistence type="predicted"/>
<dbReference type="InterPro" id="IPR014729">
    <property type="entry name" value="Rossmann-like_a/b/a_fold"/>
</dbReference>
<feature type="transmembrane region" description="Helical" evidence="1">
    <location>
        <begin position="29"/>
        <end position="53"/>
    </location>
</feature>
<keyword evidence="1" id="KW-0472">Membrane</keyword>
<protein>
    <submittedName>
        <fullName evidence="3">YdcF family protein</fullName>
    </submittedName>
</protein>
<reference evidence="3 4" key="1">
    <citation type="journal article" date="2017" name="Nat. Commun.">
        <title>In situ click chemistry generation of cyclooxygenase-2 inhibitors.</title>
        <authorList>
            <person name="Bhardwaj A."/>
            <person name="Kaur J."/>
            <person name="Wuest M."/>
            <person name="Wuest F."/>
        </authorList>
    </citation>
    <scope>NUCLEOTIDE SEQUENCE [LARGE SCALE GENOMIC DNA]</scope>
    <source>
        <strain evidence="3">S2_018_000_R2_106</strain>
    </source>
</reference>
<dbReference type="Pfam" id="PF02698">
    <property type="entry name" value="DUF218"/>
    <property type="match status" value="1"/>
</dbReference>
<sequence length="259" mass="28164">MPSGLVITSLVVLMVIIWRRRHVAFAGYANWLIGWLGAIALLAYITATPWFGLMLSHTLSGMVEGRTLEDPSDADAIVVLTGGMWDAGPVGWIPRPESIHRLAVAYELQRMINMRLPVIVSGGHTKGGQNPSEANVTASFFARQRTEVTPTELEEVSTDTYESAMQLAPVLAKRGAKNVLLVTSDVHMLRALATFRARGIDAIPAPALNLPENLGIRMVMPSAYGVMFTADALYEIFGLAGYLLTGKISFSDLMYDANN</sequence>
<keyword evidence="1" id="KW-1133">Transmembrane helix</keyword>
<dbReference type="PANTHER" id="PTHR30336">
    <property type="entry name" value="INNER MEMBRANE PROTEIN, PROBABLE PERMEASE"/>
    <property type="match status" value="1"/>
</dbReference>
<dbReference type="Proteomes" id="UP000320948">
    <property type="component" value="Unassembled WGS sequence"/>
</dbReference>
<keyword evidence="1" id="KW-0812">Transmembrane</keyword>
<dbReference type="PANTHER" id="PTHR30336:SF4">
    <property type="entry name" value="ENVELOPE BIOGENESIS FACTOR ELYC"/>
    <property type="match status" value="1"/>
</dbReference>
<evidence type="ECO:0000259" key="2">
    <source>
        <dbReference type="Pfam" id="PF02698"/>
    </source>
</evidence>
<dbReference type="InterPro" id="IPR003848">
    <property type="entry name" value="DUF218"/>
</dbReference>
<dbReference type="GO" id="GO:0005886">
    <property type="term" value="C:plasma membrane"/>
    <property type="evidence" value="ECO:0007669"/>
    <property type="project" value="TreeGrafter"/>
</dbReference>
<name>A0A6N4RF13_BLAVI</name>